<dbReference type="OrthoDB" id="1939643at2759"/>
<dbReference type="GO" id="GO:0019237">
    <property type="term" value="F:centromeric DNA binding"/>
    <property type="evidence" value="ECO:0007669"/>
    <property type="project" value="InterPro"/>
</dbReference>
<evidence type="ECO:0000313" key="9">
    <source>
        <dbReference type="Proteomes" id="UP000000709"/>
    </source>
</evidence>
<dbReference type="InterPro" id="IPR011051">
    <property type="entry name" value="RmlC_Cupin_sf"/>
</dbReference>
<reference evidence="8 9" key="1">
    <citation type="journal article" date="2011" name="Proc. Natl. Acad. Sci. U.S.A.">
        <title>Comparative genomics of xylose-fermenting fungi for enhanced biofuel production.</title>
        <authorList>
            <person name="Wohlbach D.J."/>
            <person name="Kuo A."/>
            <person name="Sato T.K."/>
            <person name="Potts K.M."/>
            <person name="Salamov A.A."/>
            <person name="LaButti K.M."/>
            <person name="Sun H."/>
            <person name="Clum A."/>
            <person name="Pangilinan J.L."/>
            <person name="Lindquist E.A."/>
            <person name="Lucas S."/>
            <person name="Lapidus A."/>
            <person name="Jin M."/>
            <person name="Gunawan C."/>
            <person name="Balan V."/>
            <person name="Dale B.E."/>
            <person name="Jeffries T.W."/>
            <person name="Zinkel R."/>
            <person name="Barry K.W."/>
            <person name="Grigoriev I.V."/>
            <person name="Gasch A.P."/>
        </authorList>
    </citation>
    <scope>NUCLEOTIDE SEQUENCE [LARGE SCALE GENOMIC DNA]</scope>
    <source>
        <strain evidence="9">NRRL Y-27907 / 11-Y1</strain>
    </source>
</reference>
<dbReference type="RefSeq" id="XP_007377591.1">
    <property type="nucleotide sequence ID" value="XM_007377529.1"/>
</dbReference>
<dbReference type="InParanoid" id="G3AUR4"/>
<sequence length="501" mass="56265">MDLLDLGTRGRKTQLELPSNINKDENGMEDLNDFFNDSDVGVTSNRGISRVREPPSTSTSRKLYQETSLGSRKEFTDVARKIDFTNISPAIQMIGPTKTGDKSTTATGTTGGNVKNKKSPLRSPLHEHQGAALFTRSDSDSDRFEQDPAQFDQDMDSFEQDPTQFDVEEEEEQQQEIEVRKRPRQSKGASRLTKNMALGKSSKRKMQVESESDDAEDSYILDDTTQSDRLLSPPPTLKKPARQASKPRTKPVQKPLITKPSPLPSPPPDGLRRSKRTRIAPLAFWRNERIIYTRAGNVDGDTTLVQDIRKIPLQEIKEVVHMPEVAPVEQRKKPKPKSKSPKTRSPKEYSVDADVPGAEWFDDKYLTMSVNDENGNPKEENIAYTIDGGEVQDTDENIKVTKLFDVDRDFCSTGVIEIPPEGLKSTKLTGSSLFIFHVISGLNQVTINKTTFLANSGCSFQIPYNNSYSITNIGETDSKLLFMQVRKPMVIEEELDDSWQD</sequence>
<dbReference type="AlphaFoldDB" id="G3AUR4"/>
<feature type="compositionally biased region" description="Acidic residues" evidence="5">
    <location>
        <begin position="166"/>
        <end position="175"/>
    </location>
</feature>
<feature type="region of interest" description="Disordered" evidence="5">
    <location>
        <begin position="92"/>
        <end position="275"/>
    </location>
</feature>
<dbReference type="KEGG" id="spaa:SPAPADRAFT_143424"/>
<dbReference type="Gene3D" id="2.60.120.10">
    <property type="entry name" value="Jelly Rolls"/>
    <property type="match status" value="1"/>
</dbReference>
<feature type="compositionally biased region" description="Low complexity" evidence="5">
    <location>
        <begin position="102"/>
        <end position="114"/>
    </location>
</feature>
<comment type="similarity">
    <text evidence="2">Belongs to the CENP-C/MIF2 family.</text>
</comment>
<dbReference type="InterPro" id="IPR028929">
    <property type="entry name" value="Mif2_N"/>
</dbReference>
<evidence type="ECO:0000259" key="6">
    <source>
        <dbReference type="Pfam" id="PF11699"/>
    </source>
</evidence>
<feature type="region of interest" description="Disordered" evidence="5">
    <location>
        <begin position="324"/>
        <end position="351"/>
    </location>
</feature>
<feature type="compositionally biased region" description="Basic and acidic residues" evidence="5">
    <location>
        <begin position="137"/>
        <end position="146"/>
    </location>
</feature>
<feature type="domain" description="Mif2 N-terminal" evidence="7">
    <location>
        <begin position="4"/>
        <end position="129"/>
    </location>
</feature>
<feature type="domain" description="Mif2/CENP-C cupin" evidence="6">
    <location>
        <begin position="399"/>
        <end position="484"/>
    </location>
</feature>
<gene>
    <name evidence="8" type="ORF">SPAPADRAFT_143424</name>
</gene>
<dbReference type="PANTHER" id="PTHR16684:SF11">
    <property type="entry name" value="CENTROMERE PROTEIN C"/>
    <property type="match status" value="1"/>
</dbReference>
<keyword evidence="4" id="KW-0539">Nucleus</keyword>
<evidence type="ECO:0000256" key="2">
    <source>
        <dbReference type="ARBA" id="ARBA00010291"/>
    </source>
</evidence>
<evidence type="ECO:0008006" key="10">
    <source>
        <dbReference type="Google" id="ProtNLM"/>
    </source>
</evidence>
<feature type="compositionally biased region" description="Polar residues" evidence="5">
    <location>
        <begin position="55"/>
        <end position="70"/>
    </location>
</feature>
<dbReference type="InterPro" id="IPR014710">
    <property type="entry name" value="RmlC-like_jellyroll"/>
</dbReference>
<dbReference type="InterPro" id="IPR028386">
    <property type="entry name" value="CENP-C/Mif2/cnp3"/>
</dbReference>
<evidence type="ECO:0000259" key="7">
    <source>
        <dbReference type="Pfam" id="PF15624"/>
    </source>
</evidence>
<dbReference type="FunCoup" id="G3AUR4">
    <property type="interactions" value="110"/>
</dbReference>
<dbReference type="Proteomes" id="UP000000709">
    <property type="component" value="Unassembled WGS sequence"/>
</dbReference>
<keyword evidence="9" id="KW-1185">Reference proteome</keyword>
<dbReference type="Pfam" id="PF11699">
    <property type="entry name" value="CENP-C_C"/>
    <property type="match status" value="1"/>
</dbReference>
<evidence type="ECO:0000256" key="4">
    <source>
        <dbReference type="ARBA" id="ARBA00023242"/>
    </source>
</evidence>
<keyword evidence="3" id="KW-0238">DNA-binding</keyword>
<evidence type="ECO:0000256" key="5">
    <source>
        <dbReference type="SAM" id="MobiDB-lite"/>
    </source>
</evidence>
<name>G3AUR4_SPAPN</name>
<dbReference type="GO" id="GO:0051382">
    <property type="term" value="P:kinetochore assembly"/>
    <property type="evidence" value="ECO:0007669"/>
    <property type="project" value="InterPro"/>
</dbReference>
<dbReference type="Pfam" id="PF15624">
    <property type="entry name" value="Mif2_N"/>
    <property type="match status" value="1"/>
</dbReference>
<dbReference type="PANTHER" id="PTHR16684">
    <property type="entry name" value="CENTROMERE PROTEIN C"/>
    <property type="match status" value="1"/>
</dbReference>
<dbReference type="GO" id="GO:0051315">
    <property type="term" value="P:attachment of mitotic spindle microtubules to kinetochore"/>
    <property type="evidence" value="ECO:0007669"/>
    <property type="project" value="TreeGrafter"/>
</dbReference>
<evidence type="ECO:0000313" key="8">
    <source>
        <dbReference type="EMBL" id="EGW30620.1"/>
    </source>
</evidence>
<dbReference type="OMA" id="AKMFFVQ"/>
<feature type="compositionally biased region" description="Basic residues" evidence="5">
    <location>
        <begin position="332"/>
        <end position="344"/>
    </location>
</feature>
<evidence type="ECO:0000256" key="3">
    <source>
        <dbReference type="ARBA" id="ARBA00023125"/>
    </source>
</evidence>
<feature type="compositionally biased region" description="Basic residues" evidence="5">
    <location>
        <begin position="239"/>
        <end position="251"/>
    </location>
</feature>
<dbReference type="GO" id="GO:0000776">
    <property type="term" value="C:kinetochore"/>
    <property type="evidence" value="ECO:0007669"/>
    <property type="project" value="InterPro"/>
</dbReference>
<proteinExistence type="inferred from homology"/>
<accession>G3AUR4</accession>
<dbReference type="GeneID" id="18870546"/>
<organism evidence="9">
    <name type="scientific">Spathaspora passalidarum (strain NRRL Y-27907 / 11-Y1)</name>
    <dbReference type="NCBI Taxonomy" id="619300"/>
    <lineage>
        <taxon>Eukaryota</taxon>
        <taxon>Fungi</taxon>
        <taxon>Dikarya</taxon>
        <taxon>Ascomycota</taxon>
        <taxon>Saccharomycotina</taxon>
        <taxon>Pichiomycetes</taxon>
        <taxon>Debaryomycetaceae</taxon>
        <taxon>Spathaspora</taxon>
    </lineage>
</organism>
<feature type="compositionally biased region" description="Acidic residues" evidence="5">
    <location>
        <begin position="210"/>
        <end position="220"/>
    </location>
</feature>
<dbReference type="EMBL" id="GL996505">
    <property type="protein sequence ID" value="EGW30620.1"/>
    <property type="molecule type" value="Genomic_DNA"/>
</dbReference>
<feature type="region of interest" description="Disordered" evidence="5">
    <location>
        <begin position="45"/>
        <end position="70"/>
    </location>
</feature>
<dbReference type="HOGENOM" id="CLU_527842_0_0_1"/>
<dbReference type="GO" id="GO:0051455">
    <property type="term" value="P:spindle attachment to meiosis I kinetochore"/>
    <property type="evidence" value="ECO:0007669"/>
    <property type="project" value="TreeGrafter"/>
</dbReference>
<protein>
    <recommendedName>
        <fullName evidence="10">Mif2/CENP-C cupin domain-containing protein</fullName>
    </recommendedName>
</protein>
<dbReference type="InterPro" id="IPR025974">
    <property type="entry name" value="Mif2/CENP-C_cupin"/>
</dbReference>
<dbReference type="GO" id="GO:0005634">
    <property type="term" value="C:nucleus"/>
    <property type="evidence" value="ECO:0007669"/>
    <property type="project" value="UniProtKB-SubCell"/>
</dbReference>
<comment type="subcellular location">
    <subcellularLocation>
        <location evidence="1">Nucleus</location>
    </subcellularLocation>
</comment>
<dbReference type="SUPFAM" id="SSF51182">
    <property type="entry name" value="RmlC-like cupins"/>
    <property type="match status" value="1"/>
</dbReference>
<dbReference type="eggNOG" id="ENOG502S47H">
    <property type="taxonomic scope" value="Eukaryota"/>
</dbReference>
<evidence type="ECO:0000256" key="1">
    <source>
        <dbReference type="ARBA" id="ARBA00004123"/>
    </source>
</evidence>
<dbReference type="STRING" id="619300.G3AUR4"/>